<proteinExistence type="predicted"/>
<dbReference type="AlphaFoldDB" id="A0A0A9AUC1"/>
<evidence type="ECO:0000313" key="1">
    <source>
        <dbReference type="EMBL" id="JAD52510.1"/>
    </source>
</evidence>
<dbReference type="EMBL" id="GBRH01245385">
    <property type="protein sequence ID" value="JAD52510.1"/>
    <property type="molecule type" value="Transcribed_RNA"/>
</dbReference>
<protein>
    <submittedName>
        <fullName evidence="1">Uncharacterized protein</fullName>
    </submittedName>
</protein>
<reference evidence="1" key="2">
    <citation type="journal article" date="2015" name="Data Brief">
        <title>Shoot transcriptome of the giant reed, Arundo donax.</title>
        <authorList>
            <person name="Barrero R.A."/>
            <person name="Guerrero F.D."/>
            <person name="Moolhuijzen P."/>
            <person name="Goolsby J.A."/>
            <person name="Tidwell J."/>
            <person name="Bellgard S.E."/>
            <person name="Bellgard M.I."/>
        </authorList>
    </citation>
    <scope>NUCLEOTIDE SEQUENCE</scope>
    <source>
        <tissue evidence="1">Shoot tissue taken approximately 20 cm above the soil surface</tissue>
    </source>
</reference>
<reference evidence="1" key="1">
    <citation type="submission" date="2014-09" db="EMBL/GenBank/DDBJ databases">
        <authorList>
            <person name="Magalhaes I.L.F."/>
            <person name="Oliveira U."/>
            <person name="Santos F.R."/>
            <person name="Vidigal T.H.D.A."/>
            <person name="Brescovit A.D."/>
            <person name="Santos A.J."/>
        </authorList>
    </citation>
    <scope>NUCLEOTIDE SEQUENCE</scope>
    <source>
        <tissue evidence="1">Shoot tissue taken approximately 20 cm above the soil surface</tissue>
    </source>
</reference>
<sequence length="60" mass="7115">MTPLQFLNYFCVVQYTSQAEQEFLSLQIFFRKMLCLKTYCIFAVSKMPFPIVFMASMILI</sequence>
<organism evidence="1">
    <name type="scientific">Arundo donax</name>
    <name type="common">Giant reed</name>
    <name type="synonym">Donax arundinaceus</name>
    <dbReference type="NCBI Taxonomy" id="35708"/>
    <lineage>
        <taxon>Eukaryota</taxon>
        <taxon>Viridiplantae</taxon>
        <taxon>Streptophyta</taxon>
        <taxon>Embryophyta</taxon>
        <taxon>Tracheophyta</taxon>
        <taxon>Spermatophyta</taxon>
        <taxon>Magnoliopsida</taxon>
        <taxon>Liliopsida</taxon>
        <taxon>Poales</taxon>
        <taxon>Poaceae</taxon>
        <taxon>PACMAD clade</taxon>
        <taxon>Arundinoideae</taxon>
        <taxon>Arundineae</taxon>
        <taxon>Arundo</taxon>
    </lineage>
</organism>
<accession>A0A0A9AUC1</accession>
<name>A0A0A9AUC1_ARUDO</name>